<protein>
    <submittedName>
        <fullName evidence="2">Uncharacterized protein</fullName>
    </submittedName>
</protein>
<comment type="caution">
    <text evidence="2">The sequence shown here is derived from an EMBL/GenBank/DDBJ whole genome shotgun (WGS) entry which is preliminary data.</text>
</comment>
<feature type="compositionally biased region" description="Basic and acidic residues" evidence="1">
    <location>
        <begin position="735"/>
        <end position="747"/>
    </location>
</feature>
<evidence type="ECO:0000256" key="1">
    <source>
        <dbReference type="SAM" id="MobiDB-lite"/>
    </source>
</evidence>
<evidence type="ECO:0000313" key="3">
    <source>
        <dbReference type="Proteomes" id="UP001391051"/>
    </source>
</evidence>
<feature type="compositionally biased region" description="Polar residues" evidence="1">
    <location>
        <begin position="691"/>
        <end position="700"/>
    </location>
</feature>
<feature type="region of interest" description="Disordered" evidence="1">
    <location>
        <begin position="683"/>
        <end position="806"/>
    </location>
</feature>
<dbReference type="Proteomes" id="UP001391051">
    <property type="component" value="Unassembled WGS sequence"/>
</dbReference>
<name>A0ABR1QNY0_9PEZI</name>
<sequence>MTKPYVPAHSEGPPPPDQDAAREVETYKISKVHYFSHEWRIPFIMTIFHLILGDARVSPHSDTFMSVLQILCSCLYLKRDPVAAYYLSLQAHAHLGRYGLAAFATRRSFMNLFRFYWSTNQLKEAKELAEGLGHRIKTELSSVAPDAFLVWKTLATDVQCRDGGGGRAAALLYGDLAHQYSLHPGPSNRSYQCLHAALQCFYTGRSKWESALELIAYAGGCLGQIPQELEYATETLVERRVALLALKAVVLEAMSNVDGATRVYEELVAFCEQHLDADLYIESWHRAADNRTTALNLAKRQHLQIDEGESPTSPTAVLASPGPLGVNIAPSQGPVQRYQKASQGENLNSTRPSKTMPNLPAASGTVLKPLEQVYNESSSDATELLVQKMTQALPSGCLDIEVISLPPPPLSSTVANGLVIDEPIEDITPIKKTGNNNKKNSMRETKYPEMDQHLLNRARQTADLMEQGLHDGQWPAAVDYTTPWTDDAPPEPRYGLVPWSRARGDAWSPEEGAVLAERAARGLHIRSTTLFRMVWCYANQLDRTQVPTCKREIFDLTDEAIFGGRLYHSIAYFLNERRRVLGKPIGDLSPDVVWDPEHWPGKPISDADKALRRALRGLCDAAQDELEQQRQQQRQNKDAPSTAQTQEASDMESLDHEAQKQLQELRLQKRQHQEALLQEMTREAQQDNHRQFYQQRQRPTPMQEPLVPAASHSPAQKVEYTSFPPLPPNRPNQQDNKEASIEKKQETEQSLVAKEVGIVLNKKCQGTQDDDDSDSRGAGADNSSPAPTQARRRRCRPVSVLVLDAR</sequence>
<dbReference type="RefSeq" id="XP_066703761.1">
    <property type="nucleotide sequence ID" value="XM_066838697.1"/>
</dbReference>
<feature type="region of interest" description="Disordered" evidence="1">
    <location>
        <begin position="304"/>
        <end position="361"/>
    </location>
</feature>
<evidence type="ECO:0000313" key="2">
    <source>
        <dbReference type="EMBL" id="KAK7961650.1"/>
    </source>
</evidence>
<feature type="compositionally biased region" description="Polar residues" evidence="1">
    <location>
        <begin position="638"/>
        <end position="648"/>
    </location>
</feature>
<organism evidence="2 3">
    <name type="scientific">Apiospora aurea</name>
    <dbReference type="NCBI Taxonomy" id="335848"/>
    <lineage>
        <taxon>Eukaryota</taxon>
        <taxon>Fungi</taxon>
        <taxon>Dikarya</taxon>
        <taxon>Ascomycota</taxon>
        <taxon>Pezizomycotina</taxon>
        <taxon>Sordariomycetes</taxon>
        <taxon>Xylariomycetidae</taxon>
        <taxon>Amphisphaeriales</taxon>
        <taxon>Apiosporaceae</taxon>
        <taxon>Apiospora</taxon>
    </lineage>
</organism>
<reference evidence="2 3" key="1">
    <citation type="submission" date="2023-01" db="EMBL/GenBank/DDBJ databases">
        <title>Analysis of 21 Apiospora genomes using comparative genomics revels a genus with tremendous synthesis potential of carbohydrate active enzymes and secondary metabolites.</title>
        <authorList>
            <person name="Sorensen T."/>
        </authorList>
    </citation>
    <scope>NUCLEOTIDE SEQUENCE [LARGE SCALE GENOMIC DNA]</scope>
    <source>
        <strain evidence="2 3">CBS 24483</strain>
    </source>
</reference>
<feature type="compositionally biased region" description="Polar residues" evidence="1">
    <location>
        <begin position="329"/>
        <end position="356"/>
    </location>
</feature>
<accession>A0ABR1QNY0</accession>
<dbReference type="GeneID" id="92071759"/>
<keyword evidence="3" id="KW-1185">Reference proteome</keyword>
<dbReference type="EMBL" id="JAQQWE010000002">
    <property type="protein sequence ID" value="KAK7961650.1"/>
    <property type="molecule type" value="Genomic_DNA"/>
</dbReference>
<gene>
    <name evidence="2" type="ORF">PG986_002475</name>
</gene>
<proteinExistence type="predicted"/>
<feature type="region of interest" description="Disordered" evidence="1">
    <location>
        <begin position="625"/>
        <end position="658"/>
    </location>
</feature>